<keyword evidence="6" id="KW-1185">Reference proteome</keyword>
<accession>A0A2Z2P4P9</accession>
<dbReference type="Proteomes" id="UP000250079">
    <property type="component" value="Chromosome"/>
</dbReference>
<sequence>MTTTTLDSFGSSTTSPVAALAGINDFAEGFVAYQTRAVNVLVTADNHPDSALANIYAGMLWMFLERPEAPEKSIPYAQRAERAGGLNRREKGMLSLLEAWQQHDYHHVLRIGEQLCGEYPQDLPLLKVVQYHAFNAGNAALMLKLALAGESANAHRAPIHSMIAFGYEQSHQLSAAEAAAHRALSIDPDEPWAHHALAHVHLGRGSINEGLSILSGSSASWEGLNSFMFTHNWWHVALFEIANGQVDAALKIHDQRCWGIQPEYSQDQIGAVSLLARLELADVDVGDRWQDLLPFLETRQDDVVQPFLSLQYLYGLAKADSPLALELMTLIRAQAESPHVAQDRALWQEVGIPAAEGMFAHARGDHETAARELGTVRSSMWRTGGSHAQRDLFEQVLLDARLRSGQWELARKTLEQRRQWEPDSPILQRQLNDVYQHLGSN</sequence>
<evidence type="ECO:0000256" key="1">
    <source>
        <dbReference type="ARBA" id="ARBA00005857"/>
    </source>
</evidence>
<dbReference type="InterPro" id="IPR011990">
    <property type="entry name" value="TPR-like_helical_dom_sf"/>
</dbReference>
<evidence type="ECO:0000313" key="6">
    <source>
        <dbReference type="Proteomes" id="UP000250079"/>
    </source>
</evidence>
<dbReference type="SUPFAM" id="SSF48452">
    <property type="entry name" value="TPR-like"/>
    <property type="match status" value="1"/>
</dbReference>
<dbReference type="Gene3D" id="1.25.40.10">
    <property type="entry name" value="Tetratricopeptide repeat domain"/>
    <property type="match status" value="1"/>
</dbReference>
<dbReference type="InterPro" id="IPR033891">
    <property type="entry name" value="TTC38"/>
</dbReference>
<dbReference type="KEGG" id="gai:IMCC3135_31915"/>
<dbReference type="AlphaFoldDB" id="A0A2Z2P4P9"/>
<dbReference type="OrthoDB" id="9815900at2"/>
<keyword evidence="4" id="KW-0802">TPR repeat</keyword>
<dbReference type="PANTHER" id="PTHR16263:SF4">
    <property type="entry name" value="TETRATRICOPEPTIDE REPEAT PROTEIN 38"/>
    <property type="match status" value="1"/>
</dbReference>
<reference evidence="5 6" key="1">
    <citation type="submission" date="2016-12" db="EMBL/GenBank/DDBJ databases">
        <authorList>
            <person name="Song W.-J."/>
            <person name="Kurnit D.M."/>
        </authorList>
    </citation>
    <scope>NUCLEOTIDE SEQUENCE [LARGE SCALE GENOMIC DNA]</scope>
    <source>
        <strain evidence="5 6">IMCC3135</strain>
    </source>
</reference>
<protein>
    <recommendedName>
        <fullName evidence="2">Tetratricopeptide repeat protein 38</fullName>
    </recommendedName>
</protein>
<dbReference type="RefSeq" id="WP_088921201.1">
    <property type="nucleotide sequence ID" value="NZ_CP018632.1"/>
</dbReference>
<evidence type="ECO:0000256" key="3">
    <source>
        <dbReference type="ARBA" id="ARBA00022737"/>
    </source>
</evidence>
<evidence type="ECO:0000256" key="4">
    <source>
        <dbReference type="ARBA" id="ARBA00022803"/>
    </source>
</evidence>
<dbReference type="PANTHER" id="PTHR16263">
    <property type="entry name" value="TETRATRICOPEPTIDE REPEAT PROTEIN 38"/>
    <property type="match status" value="1"/>
</dbReference>
<comment type="similarity">
    <text evidence="1">Belongs to the TTC38 family.</text>
</comment>
<evidence type="ECO:0000256" key="2">
    <source>
        <dbReference type="ARBA" id="ARBA00019992"/>
    </source>
</evidence>
<dbReference type="EMBL" id="CP018632">
    <property type="protein sequence ID" value="ASJ76430.1"/>
    <property type="molecule type" value="Genomic_DNA"/>
</dbReference>
<evidence type="ECO:0000313" key="5">
    <source>
        <dbReference type="EMBL" id="ASJ76430.1"/>
    </source>
</evidence>
<name>A0A2Z2P4P9_9GAMM</name>
<keyword evidence="3" id="KW-0677">Repeat</keyword>
<gene>
    <name evidence="5" type="ORF">IMCC3135_31915</name>
</gene>
<proteinExistence type="inferred from homology"/>
<organism evidence="5 6">
    <name type="scientific">Granulosicoccus antarcticus IMCC3135</name>
    <dbReference type="NCBI Taxonomy" id="1192854"/>
    <lineage>
        <taxon>Bacteria</taxon>
        <taxon>Pseudomonadati</taxon>
        <taxon>Pseudomonadota</taxon>
        <taxon>Gammaproteobacteria</taxon>
        <taxon>Chromatiales</taxon>
        <taxon>Granulosicoccaceae</taxon>
        <taxon>Granulosicoccus</taxon>
    </lineage>
</organism>